<name>A0A6A5R632_9PLEO</name>
<evidence type="ECO:0008006" key="4">
    <source>
        <dbReference type="Google" id="ProtNLM"/>
    </source>
</evidence>
<protein>
    <recommendedName>
        <fullName evidence="4">Secreted protein</fullName>
    </recommendedName>
</protein>
<evidence type="ECO:0000313" key="3">
    <source>
        <dbReference type="Proteomes" id="UP000800082"/>
    </source>
</evidence>
<evidence type="ECO:0000256" key="1">
    <source>
        <dbReference type="SAM" id="SignalP"/>
    </source>
</evidence>
<feature type="non-terminal residue" evidence="2">
    <location>
        <position position="75"/>
    </location>
</feature>
<keyword evidence="1" id="KW-0732">Signal</keyword>
<dbReference type="GeneID" id="54351809"/>
<feature type="chain" id="PRO_5025610750" description="Secreted protein" evidence="1">
    <location>
        <begin position="26"/>
        <end position="75"/>
    </location>
</feature>
<proteinExistence type="predicted"/>
<sequence length="75" mass="8073">MIVAMVFLVRVVLIATGLKWGGISAVRGRLCAGQSGVARSRLIDLATANWLRDRSLLNCADLTSCYLLLSNTPPL</sequence>
<dbReference type="Proteomes" id="UP000800082">
    <property type="component" value="Unassembled WGS sequence"/>
</dbReference>
<organism evidence="2 3">
    <name type="scientific">Didymella exigua CBS 183.55</name>
    <dbReference type="NCBI Taxonomy" id="1150837"/>
    <lineage>
        <taxon>Eukaryota</taxon>
        <taxon>Fungi</taxon>
        <taxon>Dikarya</taxon>
        <taxon>Ascomycota</taxon>
        <taxon>Pezizomycotina</taxon>
        <taxon>Dothideomycetes</taxon>
        <taxon>Pleosporomycetidae</taxon>
        <taxon>Pleosporales</taxon>
        <taxon>Pleosporineae</taxon>
        <taxon>Didymellaceae</taxon>
        <taxon>Didymella</taxon>
    </lineage>
</organism>
<keyword evidence="3" id="KW-1185">Reference proteome</keyword>
<dbReference type="AlphaFoldDB" id="A0A6A5R632"/>
<dbReference type="EMBL" id="ML979003">
    <property type="protein sequence ID" value="KAF1923575.1"/>
    <property type="molecule type" value="Genomic_DNA"/>
</dbReference>
<evidence type="ECO:0000313" key="2">
    <source>
        <dbReference type="EMBL" id="KAF1923575.1"/>
    </source>
</evidence>
<feature type="signal peptide" evidence="1">
    <location>
        <begin position="1"/>
        <end position="25"/>
    </location>
</feature>
<gene>
    <name evidence="2" type="ORF">M421DRAFT_425637</name>
</gene>
<reference evidence="2" key="1">
    <citation type="journal article" date="2020" name="Stud. Mycol.">
        <title>101 Dothideomycetes genomes: a test case for predicting lifestyles and emergence of pathogens.</title>
        <authorList>
            <person name="Haridas S."/>
            <person name="Albert R."/>
            <person name="Binder M."/>
            <person name="Bloem J."/>
            <person name="Labutti K."/>
            <person name="Salamov A."/>
            <person name="Andreopoulos B."/>
            <person name="Baker S."/>
            <person name="Barry K."/>
            <person name="Bills G."/>
            <person name="Bluhm B."/>
            <person name="Cannon C."/>
            <person name="Castanera R."/>
            <person name="Culley D."/>
            <person name="Daum C."/>
            <person name="Ezra D."/>
            <person name="Gonzalez J."/>
            <person name="Henrissat B."/>
            <person name="Kuo A."/>
            <person name="Liang C."/>
            <person name="Lipzen A."/>
            <person name="Lutzoni F."/>
            <person name="Magnuson J."/>
            <person name="Mondo S."/>
            <person name="Nolan M."/>
            <person name="Ohm R."/>
            <person name="Pangilinan J."/>
            <person name="Park H.-J."/>
            <person name="Ramirez L."/>
            <person name="Alfaro M."/>
            <person name="Sun H."/>
            <person name="Tritt A."/>
            <person name="Yoshinaga Y."/>
            <person name="Zwiers L.-H."/>
            <person name="Turgeon B."/>
            <person name="Goodwin S."/>
            <person name="Spatafora J."/>
            <person name="Crous P."/>
            <person name="Grigoriev I."/>
        </authorList>
    </citation>
    <scope>NUCLEOTIDE SEQUENCE</scope>
    <source>
        <strain evidence="2">CBS 183.55</strain>
    </source>
</reference>
<accession>A0A6A5R632</accession>
<dbReference type="RefSeq" id="XP_033443828.1">
    <property type="nucleotide sequence ID" value="XM_033594141.1"/>
</dbReference>